<gene>
    <name evidence="1" type="ORF">FJR39_16155</name>
</gene>
<keyword evidence="1" id="KW-0418">Kinase</keyword>
<evidence type="ECO:0000313" key="1">
    <source>
        <dbReference type="EMBL" id="MTJ44617.1"/>
    </source>
</evidence>
<name>A0ACC7S7Y0_DOLFA</name>
<comment type="caution">
    <text evidence="1">The sequence shown here is derived from an EMBL/GenBank/DDBJ whole genome shotgun (WGS) entry which is preliminary data.</text>
</comment>
<dbReference type="EMBL" id="VILF01000004">
    <property type="protein sequence ID" value="MTJ44617.1"/>
    <property type="molecule type" value="Genomic_DNA"/>
</dbReference>
<reference evidence="2" key="1">
    <citation type="journal article" date="2020" name="Toxins">
        <title>Phylogenomic Analysis of Secondary Metabolism in the Toxic Cyanobacterial Genera Anabaena, Dolichospermum and Aphanizomenon.</title>
        <authorList>
            <person name="Oesterholm J."/>
            <person name="Popin R.V."/>
            <person name="Fewer D.P."/>
            <person name="Sivonen K."/>
        </authorList>
    </citation>
    <scope>NUCLEOTIDE SEQUENCE [LARGE SCALE GENOMIC DNA]</scope>
    <source>
        <strain evidence="2">UHCC 0037</strain>
    </source>
</reference>
<sequence>MPQQYEHKNGEIIKGRYKIINPIGYGGFGETYLVEDTQLPGSYRVIKYLRYHSTDPKTWNTVRKMFSDEAAILRVLGNHPQIPQLYDEFEENQRLYLVQEYIQGRDFKNQIFTETDVINILHEVLKILNHIHHNNIKNVKHLDIKPTNLMKRDQDGMIFLIDFGAVKEVSTLTLEPDGITVTTIPVFSLGYTPPEQFAGRPQFASDIYALGMTAIQLLTGVSPQDLEEDSDNKVIWKNLISVNPNLARILTKMVRVSLQKRYSTANDVLVDLKPLTFLGQELIQRYKIISYLGGSGFSHTYLANDTRSARQNRRCIVKQFILTTNNSHIFNEVRSRLETLFESTQNFDRYPQVSNLLDHFIEGITLSLVYEFIDGENLSDKIKTGKHWNESEITAFLTDVLELLSPIHQQGIIHGDIKPSNLIQRTEDKKFILIDFSKFKEIFTLEYRNNKIVKQPGGTDGYMPFEQKENQPEPSSDIYALGMTAIQLLTGVHPQSLKRDSRNEVILPNGIQINSKLAKILTKMVRFHLGDRYQSAQEVLKDLKSLGRGFKPQNGIVKWLKKDKKLLFIFSVFSIGFLAYIVWKLNRPEPPEMTLLISCKEKNERENYGEAEIDCQKSINIRPSKEAYLLKGNALNGQKKYTKAIADYNMSQKIANDKTYILPQVSIGQIYNNQKKYIDAESVCEKATNNNQNDFSGWSCLGYAQKDLQDYDRAKASFEQAIQLSCYPQNKGHQSPTDLNKGCSLNLYNKGETLMYQAEQLNPSDKNKAIQLLEEAIKEFQKAIDKADKYDRSKFEPGKKKAEELRDQLLKEIKSK</sequence>
<keyword evidence="2" id="KW-1185">Reference proteome</keyword>
<accession>A0ACC7S7Y0</accession>
<evidence type="ECO:0000313" key="2">
    <source>
        <dbReference type="Proteomes" id="UP001517388"/>
    </source>
</evidence>
<proteinExistence type="predicted"/>
<protein>
    <submittedName>
        <fullName evidence="1">Protein kinase</fullName>
    </submittedName>
</protein>
<dbReference type="Proteomes" id="UP001517388">
    <property type="component" value="Unassembled WGS sequence"/>
</dbReference>
<organism evidence="1 2">
    <name type="scientific">Dolichospermum flos-aquae UHCC 0037</name>
    <dbReference type="NCBI Taxonomy" id="2590026"/>
    <lineage>
        <taxon>Bacteria</taxon>
        <taxon>Bacillati</taxon>
        <taxon>Cyanobacteriota</taxon>
        <taxon>Cyanophyceae</taxon>
        <taxon>Nostocales</taxon>
        <taxon>Aphanizomenonaceae</taxon>
        <taxon>Dolichospermum</taxon>
    </lineage>
</organism>
<keyword evidence="1" id="KW-0808">Transferase</keyword>